<dbReference type="Proteomes" id="UP000681722">
    <property type="component" value="Unassembled WGS sequence"/>
</dbReference>
<name>A0A815NI69_9BILA</name>
<dbReference type="Proteomes" id="UP000663829">
    <property type="component" value="Unassembled WGS sequence"/>
</dbReference>
<evidence type="ECO:0000313" key="2">
    <source>
        <dbReference type="EMBL" id="CAF4314151.1"/>
    </source>
</evidence>
<comment type="caution">
    <text evidence="1">The sequence shown here is derived from an EMBL/GenBank/DDBJ whole genome shotgun (WGS) entry which is preliminary data.</text>
</comment>
<proteinExistence type="predicted"/>
<keyword evidence="3" id="KW-1185">Reference proteome</keyword>
<evidence type="ECO:0000313" key="1">
    <source>
        <dbReference type="EMBL" id="CAF1436841.1"/>
    </source>
</evidence>
<gene>
    <name evidence="1" type="ORF">GPM918_LOCUS34223</name>
    <name evidence="2" type="ORF">SRO942_LOCUS34918</name>
</gene>
<reference evidence="1" key="1">
    <citation type="submission" date="2021-02" db="EMBL/GenBank/DDBJ databases">
        <authorList>
            <person name="Nowell W R."/>
        </authorList>
    </citation>
    <scope>NUCLEOTIDE SEQUENCE</scope>
</reference>
<dbReference type="EMBL" id="CAJNOQ010018809">
    <property type="protein sequence ID" value="CAF1436841.1"/>
    <property type="molecule type" value="Genomic_DNA"/>
</dbReference>
<evidence type="ECO:0000313" key="3">
    <source>
        <dbReference type="Proteomes" id="UP000663829"/>
    </source>
</evidence>
<accession>A0A815NI69</accession>
<sequence>MLKRKINKNCTLDDINDLFKRNLKIVEDLYQIDGRKMFSTYLFDYFNAVCQQEQLEINALIAAMLATSSHLFQRSFSYRLNRLPISSATFSLMVADSGECCIAMQFVEPVLARTYYD</sequence>
<dbReference type="AlphaFoldDB" id="A0A815NI69"/>
<protein>
    <submittedName>
        <fullName evidence="1">Uncharacterized protein</fullName>
    </submittedName>
</protein>
<organism evidence="1 3">
    <name type="scientific">Didymodactylos carnosus</name>
    <dbReference type="NCBI Taxonomy" id="1234261"/>
    <lineage>
        <taxon>Eukaryota</taxon>
        <taxon>Metazoa</taxon>
        <taxon>Spiralia</taxon>
        <taxon>Gnathifera</taxon>
        <taxon>Rotifera</taxon>
        <taxon>Eurotatoria</taxon>
        <taxon>Bdelloidea</taxon>
        <taxon>Philodinida</taxon>
        <taxon>Philodinidae</taxon>
        <taxon>Didymodactylos</taxon>
    </lineage>
</organism>
<dbReference type="EMBL" id="CAJOBC010084248">
    <property type="protein sequence ID" value="CAF4314151.1"/>
    <property type="molecule type" value="Genomic_DNA"/>
</dbReference>